<dbReference type="RefSeq" id="XP_030543538.1">
    <property type="nucleotide sequence ID" value="XM_030687678.2"/>
</dbReference>
<dbReference type="PANTHER" id="PTHR33098">
    <property type="entry name" value="COTTON FIBER (DUF761)"/>
    <property type="match status" value="1"/>
</dbReference>
<dbReference type="InterPro" id="IPR025520">
    <property type="entry name" value="DUF4408"/>
</dbReference>
<keyword evidence="3" id="KW-1185">Reference proteome</keyword>
<accession>A0A8B8QAI9</accession>
<dbReference type="AlphaFoldDB" id="A0A8B8QAI9"/>
<dbReference type="GeneID" id="115750376"/>
<dbReference type="PANTHER" id="PTHR33098:SF117">
    <property type="entry name" value="COTTON FIBER (DUF761)"/>
    <property type="match status" value="1"/>
</dbReference>
<evidence type="ECO:0000259" key="2">
    <source>
        <dbReference type="Pfam" id="PF14364"/>
    </source>
</evidence>
<organism evidence="3 4">
    <name type="scientific">Rhodamnia argentea</name>
    <dbReference type="NCBI Taxonomy" id="178133"/>
    <lineage>
        <taxon>Eukaryota</taxon>
        <taxon>Viridiplantae</taxon>
        <taxon>Streptophyta</taxon>
        <taxon>Embryophyta</taxon>
        <taxon>Tracheophyta</taxon>
        <taxon>Spermatophyta</taxon>
        <taxon>Magnoliopsida</taxon>
        <taxon>eudicotyledons</taxon>
        <taxon>Gunneridae</taxon>
        <taxon>Pentapetalae</taxon>
        <taxon>rosids</taxon>
        <taxon>malvids</taxon>
        <taxon>Myrtales</taxon>
        <taxon>Myrtaceae</taxon>
        <taxon>Myrtoideae</taxon>
        <taxon>Myrteae</taxon>
        <taxon>Australasian group</taxon>
        <taxon>Rhodamnia</taxon>
    </lineage>
</organism>
<protein>
    <submittedName>
        <fullName evidence="4">Uncharacterized protein LOC115750376</fullName>
    </submittedName>
</protein>
<feature type="compositionally biased region" description="Acidic residues" evidence="1">
    <location>
        <begin position="154"/>
        <end position="163"/>
    </location>
</feature>
<dbReference type="Pfam" id="PF14364">
    <property type="entry name" value="DUF4408"/>
    <property type="match status" value="1"/>
</dbReference>
<dbReference type="OrthoDB" id="1933168at2759"/>
<evidence type="ECO:0000313" key="3">
    <source>
        <dbReference type="Proteomes" id="UP000827889"/>
    </source>
</evidence>
<gene>
    <name evidence="4" type="primary">LOC115750376</name>
</gene>
<feature type="domain" description="DUF4408" evidence="2">
    <location>
        <begin position="44"/>
        <end position="76"/>
    </location>
</feature>
<dbReference type="Proteomes" id="UP000827889">
    <property type="component" value="Chromosome 3"/>
</dbReference>
<feature type="compositionally biased region" description="Basic and acidic residues" evidence="1">
    <location>
        <begin position="267"/>
        <end position="276"/>
    </location>
</feature>
<feature type="region of interest" description="Disordered" evidence="1">
    <location>
        <begin position="244"/>
        <end position="301"/>
    </location>
</feature>
<evidence type="ECO:0000313" key="4">
    <source>
        <dbReference type="RefSeq" id="XP_030543538.1"/>
    </source>
</evidence>
<evidence type="ECO:0000256" key="1">
    <source>
        <dbReference type="SAM" id="MobiDB-lite"/>
    </source>
</evidence>
<feature type="region of interest" description="Disordered" evidence="1">
    <location>
        <begin position="142"/>
        <end position="165"/>
    </location>
</feature>
<feature type="compositionally biased region" description="Basic and acidic residues" evidence="1">
    <location>
        <begin position="244"/>
        <end position="257"/>
    </location>
</feature>
<proteinExistence type="predicted"/>
<dbReference type="Pfam" id="PF05553">
    <property type="entry name" value="DUF761"/>
    <property type="match status" value="1"/>
</dbReference>
<reference evidence="4" key="1">
    <citation type="submission" date="2025-08" db="UniProtKB">
        <authorList>
            <consortium name="RefSeq"/>
        </authorList>
    </citation>
    <scope>IDENTIFICATION</scope>
    <source>
        <tissue evidence="4">Leaf</tissue>
    </source>
</reference>
<name>A0A8B8QAI9_9MYRT</name>
<dbReference type="InterPro" id="IPR008480">
    <property type="entry name" value="DUF761_pln"/>
</dbReference>
<dbReference type="KEGG" id="rarg:115750376"/>
<sequence length="332" mass="36403">MAASSSAWVLSAKGVAVSAAVLSAALAMKLSAPSISELARVQIPLLWLSLLSWLEPPYIYLVVNGIIATIVASFKLQGNCHEVEEGEEARVISAAESSGDRGYVFVLPPDGVVCPSPWKNVVYEESGAAGVSEAERAERLVAEGGGGDGHGDRVEEEEEDEEFVISRSTWTPAARRTNSPEVSAERLPAPEKPLVSSRFVHRRPSKASPEALGVIKLKRQETLENAWKAITDGRAMPLARRRLSKSETWENRGHPMDPLDQPRPAMRKSDTLKDRTNQLPTSPPSPAGKEASPSQDELNRRVEAFIRKFNEEMRLQRQESLNQCKAMMNRGS</sequence>